<dbReference type="AlphaFoldDB" id="A0A6L6WFX3"/>
<accession>A0A6L6WFX3</accession>
<dbReference type="Proteomes" id="UP000478892">
    <property type="component" value="Unassembled WGS sequence"/>
</dbReference>
<dbReference type="RefSeq" id="WP_157022615.1">
    <property type="nucleotide sequence ID" value="NZ_WQLV01000006.1"/>
</dbReference>
<proteinExistence type="predicted"/>
<dbReference type="EMBL" id="WQLV01000006">
    <property type="protein sequence ID" value="MVO16360.1"/>
    <property type="molecule type" value="Genomic_DNA"/>
</dbReference>
<keyword evidence="2" id="KW-1185">Reference proteome</keyword>
<evidence type="ECO:0000313" key="1">
    <source>
        <dbReference type="EMBL" id="MVO16360.1"/>
    </source>
</evidence>
<reference evidence="1 2" key="1">
    <citation type="submission" date="2019-12" db="EMBL/GenBank/DDBJ databases">
        <authorList>
            <person name="Zhang Y.-J."/>
        </authorList>
    </citation>
    <scope>NUCLEOTIDE SEQUENCE [LARGE SCALE GENOMIC DNA]</scope>
    <source>
        <strain evidence="1 2">CY05</strain>
    </source>
</reference>
<protein>
    <submittedName>
        <fullName evidence="1">Uncharacterized protein</fullName>
    </submittedName>
</protein>
<organism evidence="1 2">
    <name type="scientific">Parasedimentitalea huanghaiensis</name>
    <dbReference type="NCBI Taxonomy" id="2682100"/>
    <lineage>
        <taxon>Bacteria</taxon>
        <taxon>Pseudomonadati</taxon>
        <taxon>Pseudomonadota</taxon>
        <taxon>Alphaproteobacteria</taxon>
        <taxon>Rhodobacterales</taxon>
        <taxon>Paracoccaceae</taxon>
        <taxon>Parasedimentitalea</taxon>
    </lineage>
</organism>
<gene>
    <name evidence="1" type="ORF">GO984_11120</name>
</gene>
<sequence length="81" mass="9552">MKLPSHILYRLDLEMEGLPLKLLKKLLCGKVKDGKVEVYTNTIFFIRHVDKKVIIVQDDLMEFEDFPCPESEFMGFLEGRY</sequence>
<comment type="caution">
    <text evidence="1">The sequence shown here is derived from an EMBL/GenBank/DDBJ whole genome shotgun (WGS) entry which is preliminary data.</text>
</comment>
<evidence type="ECO:0000313" key="2">
    <source>
        <dbReference type="Proteomes" id="UP000478892"/>
    </source>
</evidence>
<name>A0A6L6WFX3_9RHOB</name>